<protein>
    <submittedName>
        <fullName evidence="4">SPFH domain-containing protein</fullName>
    </submittedName>
</protein>
<feature type="domain" description="Band 7" evidence="2">
    <location>
        <begin position="17"/>
        <end position="178"/>
    </location>
</feature>
<sequence length="299" mass="33732">MLNGINNFDFLRIISLDSAFQVSQQTVSIIERFGKFTKIANAGINFKIPFIDQIVTTQSLRIQQLDVRVSTKTKDNVFVDVVVSAQYRILDDKNQIYKSYYELEDVKEQINSYLFDVVRAEVPKMKLDEVFEKKDEIANAIKIELGEAIDGFGYEIVKTLVTDIDVDDRIIQAMNEIVASEREKLAAIEKAEAEKILMVKRAEAEAESKKLQGEGIANQRIAIINGFKESIDEMKKIEGIQSTEILNLILITQYFDTLKDVAASDSNTIMMPNSPSNFSEIGTQIREAIISGNLVAKKD</sequence>
<dbReference type="InterPro" id="IPR050710">
    <property type="entry name" value="Band7/mec-2_domain"/>
</dbReference>
<evidence type="ECO:0000259" key="2">
    <source>
        <dbReference type="SMART" id="SM00244"/>
    </source>
</evidence>
<dbReference type="Proteomes" id="UP000253850">
    <property type="component" value="Chromosome"/>
</dbReference>
<dbReference type="AlphaFoldDB" id="A0AAX2ACW4"/>
<proteinExistence type="predicted"/>
<name>A0AAX2ACW4_9BACT</name>
<dbReference type="InterPro" id="IPR036013">
    <property type="entry name" value="Band_7/SPFH_dom_sf"/>
</dbReference>
<dbReference type="CDD" id="cd03407">
    <property type="entry name" value="SPFH_like_u4"/>
    <property type="match status" value="1"/>
</dbReference>
<dbReference type="Gene3D" id="3.30.479.30">
    <property type="entry name" value="Band 7 domain"/>
    <property type="match status" value="1"/>
</dbReference>
<accession>A0AAX2ACW4</accession>
<dbReference type="RefSeq" id="WP_114838953.1">
    <property type="nucleotide sequence ID" value="NZ_CP031217.1"/>
</dbReference>
<dbReference type="PANTHER" id="PTHR43327">
    <property type="entry name" value="STOMATIN-LIKE PROTEIN 2, MITOCHONDRIAL"/>
    <property type="match status" value="1"/>
</dbReference>
<evidence type="ECO:0000313" key="6">
    <source>
        <dbReference type="Proteomes" id="UP000289193"/>
    </source>
</evidence>
<dbReference type="Proteomes" id="UP000289193">
    <property type="component" value="Unassembled WGS sequence"/>
</dbReference>
<dbReference type="EMBL" id="CP031217">
    <property type="protein sequence ID" value="AXH12110.1"/>
    <property type="molecule type" value="Genomic_DNA"/>
</dbReference>
<reference evidence="4 6" key="1">
    <citation type="submission" date="2017-10" db="EMBL/GenBank/DDBJ databases">
        <title>Genomics of the genus Arcobacter.</title>
        <authorList>
            <person name="Perez-Cataluna A."/>
            <person name="Figueras M.J."/>
        </authorList>
    </citation>
    <scope>NUCLEOTIDE SEQUENCE [LARGE SCALE GENOMIC DNA]</scope>
    <source>
        <strain evidence="4 6">CECT 7835</strain>
    </source>
</reference>
<dbReference type="GO" id="GO:0016020">
    <property type="term" value="C:membrane"/>
    <property type="evidence" value="ECO:0007669"/>
    <property type="project" value="UniProtKB-SubCell"/>
</dbReference>
<dbReference type="InterPro" id="IPR001107">
    <property type="entry name" value="Band_7"/>
</dbReference>
<dbReference type="SUPFAM" id="SSF117892">
    <property type="entry name" value="Band 7/SPFH domain"/>
    <property type="match status" value="1"/>
</dbReference>
<reference evidence="3 5" key="2">
    <citation type="submission" date="2018-07" db="EMBL/GenBank/DDBJ databases">
        <title>Complete genome of the Arcobacter bivalviorum type strain LMG 26154.</title>
        <authorList>
            <person name="Miller W.G."/>
            <person name="Yee E."/>
            <person name="Bono J.L."/>
        </authorList>
    </citation>
    <scope>NUCLEOTIDE SEQUENCE [LARGE SCALE GENOMIC DNA]</scope>
    <source>
        <strain evidence="3 5">LMG 26154</strain>
    </source>
</reference>
<organism evidence="4 6">
    <name type="scientific">Halarcobacter bivalviorum</name>
    <dbReference type="NCBI Taxonomy" id="663364"/>
    <lineage>
        <taxon>Bacteria</taxon>
        <taxon>Pseudomonadati</taxon>
        <taxon>Campylobacterota</taxon>
        <taxon>Epsilonproteobacteria</taxon>
        <taxon>Campylobacterales</taxon>
        <taxon>Arcobacteraceae</taxon>
        <taxon>Halarcobacter</taxon>
    </lineage>
</organism>
<gene>
    <name evidence="3" type="ORF">ABIV_1106</name>
    <name evidence="4" type="ORF">CRV05_02295</name>
</gene>
<dbReference type="EMBL" id="PDKM01000001">
    <property type="protein sequence ID" value="RXK11219.1"/>
    <property type="molecule type" value="Genomic_DNA"/>
</dbReference>
<evidence type="ECO:0000256" key="1">
    <source>
        <dbReference type="ARBA" id="ARBA00004167"/>
    </source>
</evidence>
<evidence type="ECO:0000313" key="4">
    <source>
        <dbReference type="EMBL" id="RXK11219.1"/>
    </source>
</evidence>
<dbReference type="PANTHER" id="PTHR43327:SF10">
    <property type="entry name" value="STOMATIN-LIKE PROTEIN 2, MITOCHONDRIAL"/>
    <property type="match status" value="1"/>
</dbReference>
<keyword evidence="6" id="KW-1185">Reference proteome</keyword>
<evidence type="ECO:0000313" key="3">
    <source>
        <dbReference type="EMBL" id="AXH12110.1"/>
    </source>
</evidence>
<dbReference type="KEGG" id="hbv:ABIV_1106"/>
<dbReference type="Pfam" id="PF01145">
    <property type="entry name" value="Band_7"/>
    <property type="match status" value="1"/>
</dbReference>
<comment type="subcellular location">
    <subcellularLocation>
        <location evidence="1">Membrane</location>
        <topology evidence="1">Single-pass membrane protein</topology>
    </subcellularLocation>
</comment>
<dbReference type="SMART" id="SM00244">
    <property type="entry name" value="PHB"/>
    <property type="match status" value="1"/>
</dbReference>
<evidence type="ECO:0000313" key="5">
    <source>
        <dbReference type="Proteomes" id="UP000253850"/>
    </source>
</evidence>